<reference evidence="2" key="1">
    <citation type="submission" date="2017-02" db="EMBL/GenBank/DDBJ databases">
        <authorList>
            <person name="Regsiter A."/>
            <person name="William W."/>
        </authorList>
    </citation>
    <scope>NUCLEOTIDE SEQUENCE</scope>
    <source>
        <strain evidence="2">Bib</strain>
    </source>
</reference>
<accession>A0A3P3XFP6</accession>
<protein>
    <submittedName>
        <fullName evidence="2">Rrf2 family protein</fullName>
    </submittedName>
</protein>
<dbReference type="GO" id="GO:0005829">
    <property type="term" value="C:cytosol"/>
    <property type="evidence" value="ECO:0007669"/>
    <property type="project" value="TreeGrafter"/>
</dbReference>
<proteinExistence type="predicted"/>
<dbReference type="InterPro" id="IPR036388">
    <property type="entry name" value="WH-like_DNA-bd_sf"/>
</dbReference>
<dbReference type="AlphaFoldDB" id="A0A3P3XFP6"/>
<sequence>MFQVPTKTQYAIRALVHLVHAGSASVATIAEAEHIPAKYLEAILSQLKSAGLVISDRGRSGGYRLARAASIIQMSEVVQATEGEIRPVECVDNATICVVSEGCLPRRFWLGLKKTVDEYLASVTLAEIAEPGLSDSLSAFRKRPAPARMNNRSN</sequence>
<dbReference type="PROSITE" id="PS01332">
    <property type="entry name" value="HTH_RRF2_1"/>
    <property type="match status" value="1"/>
</dbReference>
<dbReference type="Pfam" id="PF02082">
    <property type="entry name" value="Rrf2"/>
    <property type="match status" value="1"/>
</dbReference>
<dbReference type="InterPro" id="IPR036390">
    <property type="entry name" value="WH_DNA-bd_sf"/>
</dbReference>
<dbReference type="PANTHER" id="PTHR33221">
    <property type="entry name" value="WINGED HELIX-TURN-HELIX TRANSCRIPTIONAL REGULATOR, RRF2 FAMILY"/>
    <property type="match status" value="1"/>
</dbReference>
<dbReference type="NCBIfam" id="TIGR00738">
    <property type="entry name" value="rrf2_super"/>
    <property type="match status" value="1"/>
</dbReference>
<evidence type="ECO:0000313" key="2">
    <source>
        <dbReference type="EMBL" id="SLM09779.1"/>
    </source>
</evidence>
<evidence type="ECO:0000256" key="1">
    <source>
        <dbReference type="ARBA" id="ARBA00023125"/>
    </source>
</evidence>
<dbReference type="EMBL" id="FWDM01000002">
    <property type="protein sequence ID" value="SLM09779.1"/>
    <property type="molecule type" value="Genomic_DNA"/>
</dbReference>
<keyword evidence="1" id="KW-0238">DNA-binding</keyword>
<name>A0A3P3XFP6_9SPIR</name>
<dbReference type="GO" id="GO:0003677">
    <property type="term" value="F:DNA binding"/>
    <property type="evidence" value="ECO:0007669"/>
    <property type="project" value="UniProtKB-KW"/>
</dbReference>
<dbReference type="InterPro" id="IPR030489">
    <property type="entry name" value="TR_Rrf2-type_CS"/>
</dbReference>
<dbReference type="SUPFAM" id="SSF46785">
    <property type="entry name" value="Winged helix' DNA-binding domain"/>
    <property type="match status" value="1"/>
</dbReference>
<dbReference type="InterPro" id="IPR000944">
    <property type="entry name" value="Tscrpt_reg_Rrf2"/>
</dbReference>
<dbReference type="PANTHER" id="PTHR33221:SF5">
    <property type="entry name" value="HTH-TYPE TRANSCRIPTIONAL REGULATOR ISCR"/>
    <property type="match status" value="1"/>
</dbReference>
<dbReference type="PROSITE" id="PS51197">
    <property type="entry name" value="HTH_RRF2_2"/>
    <property type="match status" value="1"/>
</dbReference>
<dbReference type="GO" id="GO:0003700">
    <property type="term" value="F:DNA-binding transcription factor activity"/>
    <property type="evidence" value="ECO:0007669"/>
    <property type="project" value="TreeGrafter"/>
</dbReference>
<gene>
    <name evidence="2" type="ORF">SPIROBIBN47_100009</name>
</gene>
<organism evidence="2">
    <name type="scientific">uncultured spirochete</name>
    <dbReference type="NCBI Taxonomy" id="156406"/>
    <lineage>
        <taxon>Bacteria</taxon>
        <taxon>Pseudomonadati</taxon>
        <taxon>Spirochaetota</taxon>
        <taxon>Spirochaetia</taxon>
        <taxon>Spirochaetales</taxon>
        <taxon>environmental samples</taxon>
    </lineage>
</organism>
<dbReference type="Gene3D" id="1.10.10.10">
    <property type="entry name" value="Winged helix-like DNA-binding domain superfamily/Winged helix DNA-binding domain"/>
    <property type="match status" value="1"/>
</dbReference>